<protein>
    <submittedName>
        <fullName evidence="3">Non-POU domain-containing octamer-binding protein</fullName>
    </submittedName>
</protein>
<dbReference type="AlphaFoldDB" id="L9J9T5"/>
<keyword evidence="1" id="KW-0175">Coiled coil</keyword>
<evidence type="ECO:0000313" key="4">
    <source>
        <dbReference type="Proteomes" id="UP000011518"/>
    </source>
</evidence>
<sequence>MSQEARKATQISQPESFEYEYAVGSKALMETEKQQDQVNHNIKDASEKLEMEMEAAHHEHQVIVMKQNLMRYQEEPQRMEEIHNQEGRKRKQLELTEEEHGCQEEGMWWQQEEMMKQQQEGFKGAFPNLREQEVTDGSDGYGSGHGHKQQRRHAPCSSQLIQDLPLWNLGIDPTNN</sequence>
<reference evidence="4" key="2">
    <citation type="journal article" date="2013" name="Nat. Commun.">
        <title>Genome of the Chinese tree shrew.</title>
        <authorList>
            <person name="Fan Y."/>
            <person name="Huang Z.Y."/>
            <person name="Cao C.C."/>
            <person name="Chen C.S."/>
            <person name="Chen Y.X."/>
            <person name="Fan D.D."/>
            <person name="He J."/>
            <person name="Hou H.L."/>
            <person name="Hu L."/>
            <person name="Hu X.T."/>
            <person name="Jiang X.T."/>
            <person name="Lai R."/>
            <person name="Lang Y.S."/>
            <person name="Liang B."/>
            <person name="Liao S.G."/>
            <person name="Mu D."/>
            <person name="Ma Y.Y."/>
            <person name="Niu Y.Y."/>
            <person name="Sun X.Q."/>
            <person name="Xia J.Q."/>
            <person name="Xiao J."/>
            <person name="Xiong Z.Q."/>
            <person name="Xu L."/>
            <person name="Yang L."/>
            <person name="Zhang Y."/>
            <person name="Zhao W."/>
            <person name="Zhao X.D."/>
            <person name="Zheng Y.T."/>
            <person name="Zhou J.M."/>
            <person name="Zhu Y.B."/>
            <person name="Zhang G.J."/>
            <person name="Wang J."/>
            <person name="Yao Y.G."/>
        </authorList>
    </citation>
    <scope>NUCLEOTIDE SEQUENCE [LARGE SCALE GENOMIC DNA]</scope>
</reference>
<feature type="region of interest" description="Disordered" evidence="2">
    <location>
        <begin position="130"/>
        <end position="156"/>
    </location>
</feature>
<evidence type="ECO:0000313" key="3">
    <source>
        <dbReference type="EMBL" id="ELW47365.1"/>
    </source>
</evidence>
<evidence type="ECO:0000256" key="1">
    <source>
        <dbReference type="SAM" id="Coils"/>
    </source>
</evidence>
<dbReference type="STRING" id="246437.L9J9T5"/>
<name>L9J9T5_TUPCH</name>
<dbReference type="EMBL" id="KB321126">
    <property type="protein sequence ID" value="ELW47365.1"/>
    <property type="molecule type" value="Genomic_DNA"/>
</dbReference>
<dbReference type="InParanoid" id="L9J9T5"/>
<dbReference type="Gene3D" id="6.10.250.1170">
    <property type="match status" value="1"/>
</dbReference>
<organism evidence="3 4">
    <name type="scientific">Tupaia chinensis</name>
    <name type="common">Chinese tree shrew</name>
    <name type="synonym">Tupaia belangeri chinensis</name>
    <dbReference type="NCBI Taxonomy" id="246437"/>
    <lineage>
        <taxon>Eukaryota</taxon>
        <taxon>Metazoa</taxon>
        <taxon>Chordata</taxon>
        <taxon>Craniata</taxon>
        <taxon>Vertebrata</taxon>
        <taxon>Euteleostomi</taxon>
        <taxon>Mammalia</taxon>
        <taxon>Eutheria</taxon>
        <taxon>Euarchontoglires</taxon>
        <taxon>Scandentia</taxon>
        <taxon>Tupaiidae</taxon>
        <taxon>Tupaia</taxon>
    </lineage>
</organism>
<feature type="compositionally biased region" description="Basic residues" evidence="2">
    <location>
        <begin position="145"/>
        <end position="154"/>
    </location>
</feature>
<gene>
    <name evidence="3" type="ORF">TREES_T100019809</name>
</gene>
<feature type="coiled-coil region" evidence="1">
    <location>
        <begin position="28"/>
        <end position="59"/>
    </location>
</feature>
<keyword evidence="4" id="KW-1185">Reference proteome</keyword>
<dbReference type="Proteomes" id="UP000011518">
    <property type="component" value="Unassembled WGS sequence"/>
</dbReference>
<reference evidence="4" key="1">
    <citation type="submission" date="2012-07" db="EMBL/GenBank/DDBJ databases">
        <title>Genome of the Chinese tree shrew, a rising model animal genetically related to primates.</title>
        <authorList>
            <person name="Zhang G."/>
            <person name="Fan Y."/>
            <person name="Yao Y."/>
            <person name="Huang Z."/>
        </authorList>
    </citation>
    <scope>NUCLEOTIDE SEQUENCE [LARGE SCALE GENOMIC DNA]</scope>
</reference>
<proteinExistence type="predicted"/>
<evidence type="ECO:0000256" key="2">
    <source>
        <dbReference type="SAM" id="MobiDB-lite"/>
    </source>
</evidence>
<accession>L9J9T5</accession>